<keyword evidence="5" id="KW-0653">Protein transport</keyword>
<dbReference type="PANTHER" id="PTHR12961:SF0">
    <property type="entry name" value="CONSERVED OLIGOMERIC GOLGI COMPLEX SUBUNIT 2"/>
    <property type="match status" value="1"/>
</dbReference>
<feature type="domain" description="COG complex component COG2 C-terminal" evidence="10">
    <location>
        <begin position="358"/>
        <end position="613"/>
    </location>
</feature>
<keyword evidence="12" id="KW-1185">Reference proteome</keyword>
<dbReference type="InterPro" id="IPR024603">
    <property type="entry name" value="COG_complex_COG2_C"/>
</dbReference>
<evidence type="ECO:0000256" key="6">
    <source>
        <dbReference type="ARBA" id="ARBA00023034"/>
    </source>
</evidence>
<dbReference type="Pfam" id="PF06148">
    <property type="entry name" value="COG2_N"/>
    <property type="match status" value="1"/>
</dbReference>
<evidence type="ECO:0000256" key="8">
    <source>
        <dbReference type="ARBA" id="ARBA00031344"/>
    </source>
</evidence>
<dbReference type="InterPro" id="IPR009316">
    <property type="entry name" value="COG2"/>
</dbReference>
<organism evidence="11 12">
    <name type="scientific">Cordylochernes scorpioides</name>
    <dbReference type="NCBI Taxonomy" id="51811"/>
    <lineage>
        <taxon>Eukaryota</taxon>
        <taxon>Metazoa</taxon>
        <taxon>Ecdysozoa</taxon>
        <taxon>Arthropoda</taxon>
        <taxon>Chelicerata</taxon>
        <taxon>Arachnida</taxon>
        <taxon>Pseudoscorpiones</taxon>
        <taxon>Cheliferoidea</taxon>
        <taxon>Chernetidae</taxon>
        <taxon>Cordylochernes</taxon>
    </lineage>
</organism>
<name>A0ABY6LDG6_9ARAC</name>
<accession>A0ABY6LDG6</accession>
<protein>
    <recommendedName>
        <fullName evidence="3">Conserved oligomeric Golgi complex subunit 2</fullName>
    </recommendedName>
    <alternativeName>
        <fullName evidence="8">Component of oligomeric Golgi complex 2</fullName>
    </alternativeName>
</protein>
<dbReference type="PANTHER" id="PTHR12961">
    <property type="entry name" value="CONSERVED OLIGOMERIC GOLGI COMPLEX COMPONENT 2"/>
    <property type="match status" value="1"/>
</dbReference>
<proteinExistence type="inferred from homology"/>
<evidence type="ECO:0000313" key="12">
    <source>
        <dbReference type="Proteomes" id="UP001235939"/>
    </source>
</evidence>
<dbReference type="InterPro" id="IPR024602">
    <property type="entry name" value="COG_su2_N"/>
</dbReference>
<evidence type="ECO:0000259" key="9">
    <source>
        <dbReference type="Pfam" id="PF06148"/>
    </source>
</evidence>
<feature type="domain" description="COG complex component COG2 C-terminal" evidence="10">
    <location>
        <begin position="628"/>
        <end position="679"/>
    </location>
</feature>
<dbReference type="Pfam" id="PF12022">
    <property type="entry name" value="COG2_C"/>
    <property type="match status" value="2"/>
</dbReference>
<evidence type="ECO:0000256" key="7">
    <source>
        <dbReference type="ARBA" id="ARBA00023136"/>
    </source>
</evidence>
<feature type="non-terminal residue" evidence="11">
    <location>
        <position position="1"/>
    </location>
</feature>
<dbReference type="Proteomes" id="UP001235939">
    <property type="component" value="Chromosome 16"/>
</dbReference>
<dbReference type="EMBL" id="CP092878">
    <property type="protein sequence ID" value="UYV78257.1"/>
    <property type="molecule type" value="Genomic_DNA"/>
</dbReference>
<evidence type="ECO:0000256" key="3">
    <source>
        <dbReference type="ARBA" id="ARBA00020977"/>
    </source>
</evidence>
<evidence type="ECO:0000256" key="4">
    <source>
        <dbReference type="ARBA" id="ARBA00022448"/>
    </source>
</evidence>
<comment type="similarity">
    <text evidence="2">Belongs to the COG2 family.</text>
</comment>
<keyword evidence="4" id="KW-0813">Transport</keyword>
<evidence type="ECO:0000256" key="5">
    <source>
        <dbReference type="ARBA" id="ARBA00022927"/>
    </source>
</evidence>
<sequence length="702" mass="79675">DTFSVDQFVSKHRRQTSLEQLRDDLSIYFRVLHSAMVKLINKDYADFVNLSTNLVGLDKSLESVSQPLLKLKKQFTDVQQCLQDETKNLNHYLKEARSLSRRKVSLNHLCQSVMLLMEHLEKMEALIQSQAGSGDHAWSPELMERITLHLGQIYFLQPQVQNFQVVKNLWPRIQFVREKFESRLQALLLAEVAGNVQALRRVLRIYGTLGKGAEAESILRTHLVKPYVAKVIMLKYSNRVDVTQVITPKVFQEEGIKAMYDRVLRFFPEKCPKLLELLTTQRRDQEYVLPLDPVSRALWPEVELGLTGLQMSLLAPGNAEKFHLHYVATSSFLQHLLDLCPDPDCLLQLESFSDFVARWNLSVYFQLRFQEIGGGFESCLASSPLSRAEEGSMFHLTATRVLWSSLESSWGPDVWLEELTPDFWKLTLQLLARYLTWLHSLVCCWLLGHLVVSLDQIDSLQNPRLPDSTQLVLLLADLNNLHTQVPYLFQSSVQPKLEALSCTDMKPFTAGLDSWVESSASLPQQLGESAAKQVAGQCATAFRQVADLPRLYRKTNREVGEPWRYLGTPAKPSTYVETVLSPLEEFLHTCGSLVGPHWRDQWCQAVLADLTSHLFLPTPHGDPLLVGGRFHTATADVLTSVKKMEDSLKRLKKEGRASRPNAAGMSDDDKIRLQLALDVEHYGIKVCLLDDLPSGMCCFFTG</sequence>
<gene>
    <name evidence="11" type="ORF">LAZ67_16000694</name>
</gene>
<feature type="domain" description="Conserved oligomeric Golgi complex subunit 2 N-terminal" evidence="9">
    <location>
        <begin position="1"/>
        <end position="64"/>
    </location>
</feature>
<evidence type="ECO:0000256" key="1">
    <source>
        <dbReference type="ARBA" id="ARBA00004395"/>
    </source>
</evidence>
<evidence type="ECO:0000259" key="10">
    <source>
        <dbReference type="Pfam" id="PF12022"/>
    </source>
</evidence>
<keyword evidence="7" id="KW-0472">Membrane</keyword>
<evidence type="ECO:0000256" key="2">
    <source>
        <dbReference type="ARBA" id="ARBA00007603"/>
    </source>
</evidence>
<reference evidence="11 12" key="1">
    <citation type="submission" date="2022-01" db="EMBL/GenBank/DDBJ databases">
        <title>A chromosomal length assembly of Cordylochernes scorpioides.</title>
        <authorList>
            <person name="Zeh D."/>
            <person name="Zeh J."/>
        </authorList>
    </citation>
    <scope>NUCLEOTIDE SEQUENCE [LARGE SCALE GENOMIC DNA]</scope>
    <source>
        <strain evidence="11">IN4F17</strain>
        <tissue evidence="11">Whole Body</tissue>
    </source>
</reference>
<evidence type="ECO:0000313" key="11">
    <source>
        <dbReference type="EMBL" id="UYV78257.1"/>
    </source>
</evidence>
<comment type="subcellular location">
    <subcellularLocation>
        <location evidence="1">Golgi apparatus membrane</location>
        <topology evidence="1">Peripheral membrane protein</topology>
    </subcellularLocation>
</comment>
<keyword evidence="6" id="KW-0333">Golgi apparatus</keyword>